<dbReference type="Pfam" id="PF09084">
    <property type="entry name" value="NMT1"/>
    <property type="match status" value="1"/>
</dbReference>
<accession>A0A1M4ZAU2</accession>
<dbReference type="InterPro" id="IPR015168">
    <property type="entry name" value="SsuA/THI5"/>
</dbReference>
<dbReference type="AlphaFoldDB" id="A0A1M4ZAU2"/>
<dbReference type="Gene3D" id="3.40.190.10">
    <property type="entry name" value="Periplasmic binding protein-like II"/>
    <property type="match status" value="2"/>
</dbReference>
<proteinExistence type="predicted"/>
<dbReference type="PANTHER" id="PTHR30024:SF42">
    <property type="entry name" value="ALIPHATIC SULFONATES-BINDING PROTEIN-RELATED"/>
    <property type="match status" value="1"/>
</dbReference>
<dbReference type="EMBL" id="FQTU01000016">
    <property type="protein sequence ID" value="SHF14696.1"/>
    <property type="molecule type" value="Genomic_DNA"/>
</dbReference>
<evidence type="ECO:0000259" key="2">
    <source>
        <dbReference type="Pfam" id="PF09084"/>
    </source>
</evidence>
<evidence type="ECO:0000313" key="3">
    <source>
        <dbReference type="EMBL" id="SHF14696.1"/>
    </source>
</evidence>
<dbReference type="Proteomes" id="UP000184251">
    <property type="component" value="Unassembled WGS sequence"/>
</dbReference>
<dbReference type="PROSITE" id="PS51257">
    <property type="entry name" value="PROKAR_LIPOPROTEIN"/>
    <property type="match status" value="1"/>
</dbReference>
<evidence type="ECO:0000256" key="1">
    <source>
        <dbReference type="SAM" id="SignalP"/>
    </source>
</evidence>
<gene>
    <name evidence="3" type="ORF">SAMN02746064_01982</name>
</gene>
<keyword evidence="1" id="KW-0732">Signal</keyword>
<sequence>MNKYLKAIILTIIAGVVFAGCTAGGGNDSSADDLKEVKLGYPIGANDFIDGVGGLALELGYLEEELEKEGFKLNSQGFTGAGPAVNEALASGNIDFALYADFPGIVIQSRGIDTRLISIVNTQGHAGIVVGDDSGIESVADLKGKKIAYPRGTFIQKYLLQALEEYGLSEADVELINMTTDAEAALVSGDVDAIAYTDGVIANLAFEKNIGKIINTSRENDDWTGAFVLIGRSDFIDGNEKAATAFLRAFIRAKEYAVENPQSAYEIFAEKSRISIETAEYLYGSDDGAFEFFSLEIEPLGLDKVSSNKDFLINEGLIQNDFDVYQWGDNSYYEEANR</sequence>
<feature type="signal peptide" evidence="1">
    <location>
        <begin position="1"/>
        <end position="19"/>
    </location>
</feature>
<dbReference type="STRING" id="1120975.SAMN02746064_01982"/>
<dbReference type="RefSeq" id="WP_073271533.1">
    <property type="nucleotide sequence ID" value="NZ_FQTU01000016.1"/>
</dbReference>
<organism evidence="3 4">
    <name type="scientific">Alkalibacter saccharofermentans DSM 14828</name>
    <dbReference type="NCBI Taxonomy" id="1120975"/>
    <lineage>
        <taxon>Bacteria</taxon>
        <taxon>Bacillati</taxon>
        <taxon>Bacillota</taxon>
        <taxon>Clostridia</taxon>
        <taxon>Eubacteriales</taxon>
        <taxon>Eubacteriaceae</taxon>
        <taxon>Alkalibacter</taxon>
    </lineage>
</organism>
<keyword evidence="4" id="KW-1185">Reference proteome</keyword>
<name>A0A1M4ZAU2_9FIRM</name>
<dbReference type="SUPFAM" id="SSF53850">
    <property type="entry name" value="Periplasmic binding protein-like II"/>
    <property type="match status" value="1"/>
</dbReference>
<reference evidence="3 4" key="1">
    <citation type="submission" date="2016-11" db="EMBL/GenBank/DDBJ databases">
        <authorList>
            <person name="Jaros S."/>
            <person name="Januszkiewicz K."/>
            <person name="Wedrychowicz H."/>
        </authorList>
    </citation>
    <scope>NUCLEOTIDE SEQUENCE [LARGE SCALE GENOMIC DNA]</scope>
    <source>
        <strain evidence="3 4">DSM 14828</strain>
    </source>
</reference>
<dbReference type="PANTHER" id="PTHR30024">
    <property type="entry name" value="ALIPHATIC SULFONATES-BINDING PROTEIN-RELATED"/>
    <property type="match status" value="1"/>
</dbReference>
<feature type="domain" description="SsuA/THI5-like" evidence="2">
    <location>
        <begin position="84"/>
        <end position="264"/>
    </location>
</feature>
<dbReference type="OrthoDB" id="9815602at2"/>
<evidence type="ECO:0000313" key="4">
    <source>
        <dbReference type="Proteomes" id="UP000184251"/>
    </source>
</evidence>
<feature type="chain" id="PRO_5039344183" evidence="1">
    <location>
        <begin position="20"/>
        <end position="338"/>
    </location>
</feature>
<protein>
    <submittedName>
        <fullName evidence="3">Sulfonate transport system substrate-binding protein</fullName>
    </submittedName>
</protein>